<dbReference type="AlphaFoldDB" id="A9AUZ6"/>
<sequence length="500" mass="57081">MNKIYHNPFGWSGDEEDAIYHEQILPMYQDNPLIEALPPIRPSVEVFRNLTKFPPMKSEYRLFPAEERLHLIRCIDQFFQPLPRHGRLFSDICGMIYKGYIARNPLSKGFWKTLDGNVDKLVVNLRQKNHIAYRKSATTMSLIGISGIGKSRSLEEVLSLFPQIINHHTYRGVPFPWKQLVWLKLECPHNGSTRSLGLAFFEQIDWILGTNYMHGYARNGRATEMELLKNMARVGAIHSLGVLVIDEIQALSQAKSGGAEEMLNFFVELVNTLGLPIILIGTYKAQKLFSQAFRQARRANSYGGDSWDRMKVDEDWKLFLETLWQFQYTKHPVKLTDRLAETLYDLSQGITDIAIKVFILGQTLAIRTGEERLSPELLITASERALSMVQPFLTALRTNNMDQFMLMEDIQPINLEIALNDLNSIYTNQQSLEPHLDSNESLSKRALGIDLAIDSSSVDAYDQLKQQNLISDISSDLSFLSRNGKEESNEASTEKEESEK</sequence>
<proteinExistence type="predicted"/>
<keyword evidence="4" id="KW-1185">Reference proteome</keyword>
<evidence type="ECO:0000313" key="3">
    <source>
        <dbReference type="EMBL" id="ABX06584.1"/>
    </source>
</evidence>
<feature type="domain" description="ORC1/DEAH AAA+ ATPase" evidence="2">
    <location>
        <begin position="136"/>
        <end position="289"/>
    </location>
</feature>
<reference evidence="3 4" key="1">
    <citation type="journal article" date="2011" name="Stand. Genomic Sci.">
        <title>Complete genome sequence of the filamentous gliding predatory bacterium Herpetosiphon aurantiacus type strain (114-95(T)).</title>
        <authorList>
            <person name="Kiss H."/>
            <person name="Nett M."/>
            <person name="Domin N."/>
            <person name="Martin K."/>
            <person name="Maresca J.A."/>
            <person name="Copeland A."/>
            <person name="Lapidus A."/>
            <person name="Lucas S."/>
            <person name="Berry K.W."/>
            <person name="Glavina Del Rio T."/>
            <person name="Dalin E."/>
            <person name="Tice H."/>
            <person name="Pitluck S."/>
            <person name="Richardson P."/>
            <person name="Bruce D."/>
            <person name="Goodwin L."/>
            <person name="Han C."/>
            <person name="Detter J.C."/>
            <person name="Schmutz J."/>
            <person name="Brettin T."/>
            <person name="Land M."/>
            <person name="Hauser L."/>
            <person name="Kyrpides N.C."/>
            <person name="Ivanova N."/>
            <person name="Goker M."/>
            <person name="Woyke T."/>
            <person name="Klenk H.P."/>
            <person name="Bryant D.A."/>
        </authorList>
    </citation>
    <scope>NUCLEOTIDE SEQUENCE [LARGE SCALE GENOMIC DNA]</scope>
    <source>
        <strain evidence="4">ATCC 23779 / DSM 785 / 114-95</strain>
    </source>
</reference>
<dbReference type="HOGENOM" id="CLU_036574_1_0_0"/>
<feature type="region of interest" description="Disordered" evidence="1">
    <location>
        <begin position="481"/>
        <end position="500"/>
    </location>
</feature>
<dbReference type="Gene3D" id="3.40.50.300">
    <property type="entry name" value="P-loop containing nucleotide triphosphate hydrolases"/>
    <property type="match status" value="1"/>
</dbReference>
<protein>
    <submittedName>
        <fullName evidence="3">Tn7-like transposition protein C</fullName>
    </submittedName>
</protein>
<dbReference type="BioCyc" id="HAUR316274:GHYA-3994-MONOMER"/>
<dbReference type="InParanoid" id="A9AUZ6"/>
<accession>A9AUZ6</accession>
<feature type="compositionally biased region" description="Basic and acidic residues" evidence="1">
    <location>
        <begin position="483"/>
        <end position="500"/>
    </location>
</feature>
<dbReference type="EMBL" id="CP000875">
    <property type="protein sequence ID" value="ABX06584.1"/>
    <property type="molecule type" value="Genomic_DNA"/>
</dbReference>
<evidence type="ECO:0000313" key="4">
    <source>
        <dbReference type="Proteomes" id="UP000000787"/>
    </source>
</evidence>
<name>A9AUZ6_HERA2</name>
<dbReference type="STRING" id="316274.Haur_3952"/>
<dbReference type="eggNOG" id="COG2842">
    <property type="taxonomic scope" value="Bacteria"/>
</dbReference>
<dbReference type="InterPro" id="IPR027417">
    <property type="entry name" value="P-loop_NTPase"/>
</dbReference>
<dbReference type="KEGG" id="hau:Haur_3952"/>
<dbReference type="InterPro" id="IPR049945">
    <property type="entry name" value="AAA_22"/>
</dbReference>
<dbReference type="SUPFAM" id="SSF52540">
    <property type="entry name" value="P-loop containing nucleoside triphosphate hydrolases"/>
    <property type="match status" value="1"/>
</dbReference>
<dbReference type="Pfam" id="PF13401">
    <property type="entry name" value="AAA_22"/>
    <property type="match status" value="1"/>
</dbReference>
<evidence type="ECO:0000256" key="1">
    <source>
        <dbReference type="SAM" id="MobiDB-lite"/>
    </source>
</evidence>
<gene>
    <name evidence="3" type="ordered locus">Haur_3952</name>
</gene>
<dbReference type="Proteomes" id="UP000000787">
    <property type="component" value="Chromosome"/>
</dbReference>
<organism evidence="3 4">
    <name type="scientific">Herpetosiphon aurantiacus (strain ATCC 23779 / DSM 785 / 114-95)</name>
    <dbReference type="NCBI Taxonomy" id="316274"/>
    <lineage>
        <taxon>Bacteria</taxon>
        <taxon>Bacillati</taxon>
        <taxon>Chloroflexota</taxon>
        <taxon>Chloroflexia</taxon>
        <taxon>Herpetosiphonales</taxon>
        <taxon>Herpetosiphonaceae</taxon>
        <taxon>Herpetosiphon</taxon>
    </lineage>
</organism>
<dbReference type="GO" id="GO:0016887">
    <property type="term" value="F:ATP hydrolysis activity"/>
    <property type="evidence" value="ECO:0007669"/>
    <property type="project" value="InterPro"/>
</dbReference>
<evidence type="ECO:0000259" key="2">
    <source>
        <dbReference type="Pfam" id="PF13401"/>
    </source>
</evidence>